<evidence type="ECO:0000313" key="1">
    <source>
        <dbReference type="EMBL" id="KAF9647555.1"/>
    </source>
</evidence>
<dbReference type="EMBL" id="MU118031">
    <property type="protein sequence ID" value="KAF9647555.1"/>
    <property type="molecule type" value="Genomic_DNA"/>
</dbReference>
<proteinExistence type="predicted"/>
<accession>A0ACB6ZCR6</accession>
<sequence length="1113" mass="126069">MTMKRKRRTAAHTNGLAPGETLNRAQLPGREELYWGWISSIPNTLSISDDHLLRTCGFSPNSQPRFCRNQYARSSGMSSELPLVTDPDGDLTIVSDDEDPVCDKKSCQSNPYCLNYLGQKVWENEASSKESYLKLLKLGPDPITRVREPGQPVGLKNLGATCYANAFLQVWFQDLDFRHGVYDCKPTDSNDRFEETPIFQLQTTFAALQESSESVFNPIKLVESLKLRTTEQQDAQEFSKLFISHLDEAFQKQSQLGLRTLVADKFQAEQVYGTICGRCNNQSNRTSDYLEIEVNIEKNGATLEDRLIASLKTETLSGENAYFCSKCESLVDATRCTAYNTFPPVLHFSILRFVYDLSSMERKKSKHTINFPLALDMNQFLAPERQTSDPLMYDLRGVLLHKGASAYHGHYEVQVFDVLNQSWYQFNDEIVTHIGALGAKVKPIDVIDITEEGITKKQTSSRGKKKRRIESDDEDEYLRRVSSKDAYMLVYVRRLDVTVDATSTELVVHAPPHHVMTTVDESNERYHRKCEEYNTRLQKAHLKRFSQIREQVTDVYRSWEATPLTKAVVVSKQGLEKWLARNQTHPPQLNDEDAGVLEEISISDILCEHGVLDSSKASHMKCINEGAYEKILATGCKFTPLLYTNNVCLICVTQTYQEKRYQQDHPRLVSIFNGVCEVALDEPGFWISKSWLKDWRLAKPRMHTPYQEDPAPDSSEYDIHVRCEHGGLCPNIAHRRRVSKEGAQIIWILYPHWNPPSTDAGVCIVCQASVSKSHESNRGLRKQAEDEKNRLKRMYDYDLSSQASLLADTPLCIVPEEFLQDWKQWLFRPIEFPRPSSVDTVPLFCEHNLLLIDPNSSGDMDSLSMITVADWEILEGLYKTGPIVAIQRLTGGEGYPGFTHEIEVCQDCRTRRLRDYEEAEIAIRVHAPGERVPTQTSTNGSPKLDAAQYRSANGTITYRKSKRLRNGKSRVQRRRFVIKKSTTVKEIKMMVYEELDIPPVYQALFLNGHELADSSATVAEVGLLLNDTLDLRQDQETDQTSDIEGIQKPRANEVEGFGGTLLGGFTTGTEGSDADELAPSPVHYAGAKACPACTFDNSSQDKNCQICLNPLED</sequence>
<reference evidence="1" key="1">
    <citation type="submission" date="2019-10" db="EMBL/GenBank/DDBJ databases">
        <authorList>
            <consortium name="DOE Joint Genome Institute"/>
            <person name="Kuo A."/>
            <person name="Miyauchi S."/>
            <person name="Kiss E."/>
            <person name="Drula E."/>
            <person name="Kohler A."/>
            <person name="Sanchez-Garcia M."/>
            <person name="Andreopoulos B."/>
            <person name="Barry K.W."/>
            <person name="Bonito G."/>
            <person name="Buee M."/>
            <person name="Carver A."/>
            <person name="Chen C."/>
            <person name="Cichocki N."/>
            <person name="Clum A."/>
            <person name="Culley D."/>
            <person name="Crous P.W."/>
            <person name="Fauchery L."/>
            <person name="Girlanda M."/>
            <person name="Hayes R."/>
            <person name="Keri Z."/>
            <person name="Labutti K."/>
            <person name="Lipzen A."/>
            <person name="Lombard V."/>
            <person name="Magnuson J."/>
            <person name="Maillard F."/>
            <person name="Morin E."/>
            <person name="Murat C."/>
            <person name="Nolan M."/>
            <person name="Ohm R."/>
            <person name="Pangilinan J."/>
            <person name="Pereira M."/>
            <person name="Perotto S."/>
            <person name="Peter M."/>
            <person name="Riley R."/>
            <person name="Sitrit Y."/>
            <person name="Stielow B."/>
            <person name="Szollosi G."/>
            <person name="Zifcakova L."/>
            <person name="Stursova M."/>
            <person name="Spatafora J.W."/>
            <person name="Tedersoo L."/>
            <person name="Vaario L.-M."/>
            <person name="Yamada A."/>
            <person name="Yan M."/>
            <person name="Wang P."/>
            <person name="Xu J."/>
            <person name="Bruns T."/>
            <person name="Baldrian P."/>
            <person name="Vilgalys R."/>
            <person name="Henrissat B."/>
            <person name="Grigoriev I.V."/>
            <person name="Hibbett D."/>
            <person name="Nagy L.G."/>
            <person name="Martin F.M."/>
        </authorList>
    </citation>
    <scope>NUCLEOTIDE SEQUENCE</scope>
    <source>
        <strain evidence="1">P2</strain>
    </source>
</reference>
<gene>
    <name evidence="1" type="ORF">BDM02DRAFT_3097933</name>
</gene>
<organism evidence="1 2">
    <name type="scientific">Thelephora ganbajun</name>
    <name type="common">Ganba fungus</name>
    <dbReference type="NCBI Taxonomy" id="370292"/>
    <lineage>
        <taxon>Eukaryota</taxon>
        <taxon>Fungi</taxon>
        <taxon>Dikarya</taxon>
        <taxon>Basidiomycota</taxon>
        <taxon>Agaricomycotina</taxon>
        <taxon>Agaricomycetes</taxon>
        <taxon>Thelephorales</taxon>
        <taxon>Thelephoraceae</taxon>
        <taxon>Thelephora</taxon>
    </lineage>
</organism>
<evidence type="ECO:0000313" key="2">
    <source>
        <dbReference type="Proteomes" id="UP000886501"/>
    </source>
</evidence>
<name>A0ACB6ZCR6_THEGA</name>
<reference evidence="1" key="2">
    <citation type="journal article" date="2020" name="Nat. Commun.">
        <title>Large-scale genome sequencing of mycorrhizal fungi provides insights into the early evolution of symbiotic traits.</title>
        <authorList>
            <person name="Miyauchi S."/>
            <person name="Kiss E."/>
            <person name="Kuo A."/>
            <person name="Drula E."/>
            <person name="Kohler A."/>
            <person name="Sanchez-Garcia M."/>
            <person name="Morin E."/>
            <person name="Andreopoulos B."/>
            <person name="Barry K.W."/>
            <person name="Bonito G."/>
            <person name="Buee M."/>
            <person name="Carver A."/>
            <person name="Chen C."/>
            <person name="Cichocki N."/>
            <person name="Clum A."/>
            <person name="Culley D."/>
            <person name="Crous P.W."/>
            <person name="Fauchery L."/>
            <person name="Girlanda M."/>
            <person name="Hayes R.D."/>
            <person name="Keri Z."/>
            <person name="LaButti K."/>
            <person name="Lipzen A."/>
            <person name="Lombard V."/>
            <person name="Magnuson J."/>
            <person name="Maillard F."/>
            <person name="Murat C."/>
            <person name="Nolan M."/>
            <person name="Ohm R.A."/>
            <person name="Pangilinan J."/>
            <person name="Pereira M.F."/>
            <person name="Perotto S."/>
            <person name="Peter M."/>
            <person name="Pfister S."/>
            <person name="Riley R."/>
            <person name="Sitrit Y."/>
            <person name="Stielow J.B."/>
            <person name="Szollosi G."/>
            <person name="Zifcakova L."/>
            <person name="Stursova M."/>
            <person name="Spatafora J.W."/>
            <person name="Tedersoo L."/>
            <person name="Vaario L.M."/>
            <person name="Yamada A."/>
            <person name="Yan M."/>
            <person name="Wang P."/>
            <person name="Xu J."/>
            <person name="Bruns T."/>
            <person name="Baldrian P."/>
            <person name="Vilgalys R."/>
            <person name="Dunand C."/>
            <person name="Henrissat B."/>
            <person name="Grigoriev I.V."/>
            <person name="Hibbett D."/>
            <person name="Nagy L.G."/>
            <person name="Martin F.M."/>
        </authorList>
    </citation>
    <scope>NUCLEOTIDE SEQUENCE</scope>
    <source>
        <strain evidence="1">P2</strain>
    </source>
</reference>
<protein>
    <submittedName>
        <fullName evidence="1">Cysteine proteinase</fullName>
    </submittedName>
</protein>
<dbReference type="Proteomes" id="UP000886501">
    <property type="component" value="Unassembled WGS sequence"/>
</dbReference>
<keyword evidence="2" id="KW-1185">Reference proteome</keyword>
<comment type="caution">
    <text evidence="1">The sequence shown here is derived from an EMBL/GenBank/DDBJ whole genome shotgun (WGS) entry which is preliminary data.</text>
</comment>